<organism evidence="1 2">
    <name type="scientific">Cristinia sonorae</name>
    <dbReference type="NCBI Taxonomy" id="1940300"/>
    <lineage>
        <taxon>Eukaryota</taxon>
        <taxon>Fungi</taxon>
        <taxon>Dikarya</taxon>
        <taxon>Basidiomycota</taxon>
        <taxon>Agaricomycotina</taxon>
        <taxon>Agaricomycetes</taxon>
        <taxon>Agaricomycetidae</taxon>
        <taxon>Agaricales</taxon>
        <taxon>Pleurotineae</taxon>
        <taxon>Stephanosporaceae</taxon>
        <taxon>Cristinia</taxon>
    </lineage>
</organism>
<reference evidence="1" key="1">
    <citation type="journal article" date="2021" name="New Phytol.">
        <title>Evolutionary innovations through gain and loss of genes in the ectomycorrhizal Boletales.</title>
        <authorList>
            <person name="Wu G."/>
            <person name="Miyauchi S."/>
            <person name="Morin E."/>
            <person name="Kuo A."/>
            <person name="Drula E."/>
            <person name="Varga T."/>
            <person name="Kohler A."/>
            <person name="Feng B."/>
            <person name="Cao Y."/>
            <person name="Lipzen A."/>
            <person name="Daum C."/>
            <person name="Hundley H."/>
            <person name="Pangilinan J."/>
            <person name="Johnson J."/>
            <person name="Barry K."/>
            <person name="LaButti K."/>
            <person name="Ng V."/>
            <person name="Ahrendt S."/>
            <person name="Min B."/>
            <person name="Choi I.G."/>
            <person name="Park H."/>
            <person name="Plett J.M."/>
            <person name="Magnuson J."/>
            <person name="Spatafora J.W."/>
            <person name="Nagy L.G."/>
            <person name="Henrissat B."/>
            <person name="Grigoriev I.V."/>
            <person name="Yang Z.L."/>
            <person name="Xu J."/>
            <person name="Martin F.M."/>
        </authorList>
    </citation>
    <scope>NUCLEOTIDE SEQUENCE</scope>
    <source>
        <strain evidence="1">KKN 215</strain>
    </source>
</reference>
<dbReference type="AlphaFoldDB" id="A0A8K0UIK6"/>
<comment type="caution">
    <text evidence="1">The sequence shown here is derived from an EMBL/GenBank/DDBJ whole genome shotgun (WGS) entry which is preliminary data.</text>
</comment>
<protein>
    <submittedName>
        <fullName evidence="1">Uncharacterized protein</fullName>
    </submittedName>
</protein>
<keyword evidence="2" id="KW-1185">Reference proteome</keyword>
<dbReference type="EMBL" id="JAEVFJ010000039">
    <property type="protein sequence ID" value="KAH8088896.1"/>
    <property type="molecule type" value="Genomic_DNA"/>
</dbReference>
<dbReference type="Proteomes" id="UP000813824">
    <property type="component" value="Unassembled WGS sequence"/>
</dbReference>
<gene>
    <name evidence="1" type="ORF">BXZ70DRAFT_910014</name>
</gene>
<name>A0A8K0UIK6_9AGAR</name>
<accession>A0A8K0UIK6</accession>
<sequence>MSAGSLLSQQLEDKYTIEAFECRSCTPKPGDFAICILGHVRTPGEILMHLGSCTLPDMAYRVFKETLQYTLSNCRLRTQETSVHLQLLDWVEIWAPAFEHRLLRHESGALSEAVSNRIVVDGIKDGLPSQGRALPSEDDITGGSQAVKLYKLVIAAHAVLSRGLYKLSSLCRSRTGNLRSRLAVFVGKELVESQVRLPSLELHLRQLRDLRVVVWQGVPTKANAEFHSPIKKDPEYSLSTL</sequence>
<proteinExistence type="predicted"/>
<evidence type="ECO:0000313" key="2">
    <source>
        <dbReference type="Proteomes" id="UP000813824"/>
    </source>
</evidence>
<evidence type="ECO:0000313" key="1">
    <source>
        <dbReference type="EMBL" id="KAH8088896.1"/>
    </source>
</evidence>